<dbReference type="EMBL" id="FO082275">
    <property type="protein sequence ID" value="CCO15968.1"/>
    <property type="molecule type" value="Genomic_DNA"/>
</dbReference>
<dbReference type="AlphaFoldDB" id="K8F377"/>
<feature type="compositionally biased region" description="Low complexity" evidence="1">
    <location>
        <begin position="21"/>
        <end position="34"/>
    </location>
</feature>
<feature type="region of interest" description="Disordered" evidence="1">
    <location>
        <begin position="376"/>
        <end position="405"/>
    </location>
</feature>
<protein>
    <submittedName>
        <fullName evidence="2">Uncharacterized protein</fullName>
    </submittedName>
</protein>
<feature type="compositionally biased region" description="Basic and acidic residues" evidence="1">
    <location>
        <begin position="134"/>
        <end position="147"/>
    </location>
</feature>
<feature type="region of interest" description="Disordered" evidence="1">
    <location>
        <begin position="12"/>
        <end position="36"/>
    </location>
</feature>
<proteinExistence type="predicted"/>
<organism evidence="2 3">
    <name type="scientific">Bathycoccus prasinos</name>
    <dbReference type="NCBI Taxonomy" id="41875"/>
    <lineage>
        <taxon>Eukaryota</taxon>
        <taxon>Viridiplantae</taxon>
        <taxon>Chlorophyta</taxon>
        <taxon>Mamiellophyceae</taxon>
        <taxon>Mamiellales</taxon>
        <taxon>Bathycoccaceae</taxon>
        <taxon>Bathycoccus</taxon>
    </lineage>
</organism>
<dbReference type="Proteomes" id="UP000198341">
    <property type="component" value="Chromosome 4"/>
</dbReference>
<reference evidence="2 3" key="1">
    <citation type="submission" date="2011-10" db="EMBL/GenBank/DDBJ databases">
        <authorList>
            <person name="Genoscope - CEA"/>
        </authorList>
    </citation>
    <scope>NUCLEOTIDE SEQUENCE [LARGE SCALE GENOMIC DNA]</scope>
    <source>
        <strain evidence="2 3">RCC 1105</strain>
    </source>
</reference>
<dbReference type="KEGG" id="bpg:Bathy04g04660"/>
<name>K8F377_9CHLO</name>
<dbReference type="RefSeq" id="XP_007513443.1">
    <property type="nucleotide sequence ID" value="XM_007513381.1"/>
</dbReference>
<evidence type="ECO:0000313" key="3">
    <source>
        <dbReference type="Proteomes" id="UP000198341"/>
    </source>
</evidence>
<dbReference type="GeneID" id="19016492"/>
<feature type="compositionally biased region" description="Low complexity" evidence="1">
    <location>
        <begin position="153"/>
        <end position="170"/>
    </location>
</feature>
<keyword evidence="3" id="KW-1185">Reference proteome</keyword>
<feature type="compositionally biased region" description="Acidic residues" evidence="1">
    <location>
        <begin position="112"/>
        <end position="133"/>
    </location>
</feature>
<feature type="region of interest" description="Disordered" evidence="1">
    <location>
        <begin position="106"/>
        <end position="174"/>
    </location>
</feature>
<gene>
    <name evidence="2" type="ORF">Bathy04g04660</name>
</gene>
<accession>K8F377</accession>
<sequence length="432" mass="49807">MTQKKKVYVAFSSVHDDENDSSSNTNNTNDAFSSYSTKEKQLLRKLLLHEGQALTRPRAEEQQLKEQLEKRKKKIVLNASEVGSIRMPSELFGMRRVKVPGMISSSRIERFGEEEEDEEEEEEEEEEGEEKDEDAPKTQKRDGTTKDKKTKSRSASSSSSKTKTMKSTTTIRERRKISYSASECSDFGQRFPIDSIVVEDPSNGGGGEQTIRISDLTVKTFLRDSVELLPQCVPLGLQFGDFRSAVSQSYDSNDEDKEACFRGDVCYRFLKTKRNEEKIIWHPISFQRKERAKEEKEAECNLESNDGWPFAFRASLSEDKKYIQLEMRLFWPKNELLKYGKEALERDGKHRFDIFAKNVESMLYYLERGYVGRGLSGEENRDSESEKKGGRTKGEEEEEDSSNVVKELSVRMKRRLGRAPFATEISRELERL</sequence>
<feature type="compositionally biased region" description="Basic and acidic residues" evidence="1">
    <location>
        <begin position="376"/>
        <end position="394"/>
    </location>
</feature>
<evidence type="ECO:0000313" key="2">
    <source>
        <dbReference type="EMBL" id="CCO15968.1"/>
    </source>
</evidence>
<evidence type="ECO:0000256" key="1">
    <source>
        <dbReference type="SAM" id="MobiDB-lite"/>
    </source>
</evidence>